<dbReference type="Proteomes" id="UP000263957">
    <property type="component" value="Unassembled WGS sequence"/>
</dbReference>
<reference evidence="2 3" key="1">
    <citation type="journal article" date="2018" name="Nat. Biotechnol.">
        <title>A standardized bacterial taxonomy based on genome phylogeny substantially revises the tree of life.</title>
        <authorList>
            <person name="Parks D.H."/>
            <person name="Chuvochina M."/>
            <person name="Waite D.W."/>
            <person name="Rinke C."/>
            <person name="Skarshewski A."/>
            <person name="Chaumeil P.A."/>
            <person name="Hugenholtz P."/>
        </authorList>
    </citation>
    <scope>NUCLEOTIDE SEQUENCE [LARGE SCALE GENOMIC DNA]</scope>
    <source>
        <strain evidence="2">UBA10378</strain>
    </source>
</reference>
<organism evidence="2 3">
    <name type="scientific">Hyphomonas atlantica</name>
    <dbReference type="NCBI Taxonomy" id="1280948"/>
    <lineage>
        <taxon>Bacteria</taxon>
        <taxon>Pseudomonadati</taxon>
        <taxon>Pseudomonadota</taxon>
        <taxon>Alphaproteobacteria</taxon>
        <taxon>Hyphomonadales</taxon>
        <taxon>Hyphomonadaceae</taxon>
        <taxon>Hyphomonas</taxon>
    </lineage>
</organism>
<sequence length="347" mass="39475">PEFTMYQDQADELDRVTNRITYLIEGLKRRGVYDASVPELAHLAVAGDNDFVPSENFASLAQKGGLAAAFQTEDISAVSVVLNGLYTQRTQVLQIIYEVTGISDILRGGGTKASETATAQQLKAQYGSMRLRRRQDDIQKYVRDLFRIKAELIAENYEPEILQRITGLEVTDEMLEIMRNDKLRNYQIDVETDSTVFADEEEVKRTRIEFANVFGNYLVKAIEATRAAPEVTPIAFEILKFVAGAWKIGRNFEDVIDQTEATVMQQLQAMQQQPQQPSPEERIQQEKIMAELEREKLKQEGKLADISSRERSKAAEIQEESRASDQRVRSKEDLAMLEAELRMAERD</sequence>
<proteinExistence type="predicted"/>
<dbReference type="AlphaFoldDB" id="A0A356WB68"/>
<name>A0A356WB68_9PROT</name>
<gene>
    <name evidence="2" type="ORF">DD728_15115</name>
</gene>
<evidence type="ECO:0000313" key="3">
    <source>
        <dbReference type="Proteomes" id="UP000263957"/>
    </source>
</evidence>
<feature type="non-terminal residue" evidence="2">
    <location>
        <position position="1"/>
    </location>
</feature>
<dbReference type="EMBL" id="DOGS01000305">
    <property type="protein sequence ID" value="HBQ50182.1"/>
    <property type="molecule type" value="Genomic_DNA"/>
</dbReference>
<comment type="caution">
    <text evidence="2">The sequence shown here is derived from an EMBL/GenBank/DDBJ whole genome shotgun (WGS) entry which is preliminary data.</text>
</comment>
<feature type="region of interest" description="Disordered" evidence="1">
    <location>
        <begin position="299"/>
        <end position="331"/>
    </location>
</feature>
<accession>A0A356WB68</accession>
<evidence type="ECO:0000256" key="1">
    <source>
        <dbReference type="SAM" id="MobiDB-lite"/>
    </source>
</evidence>
<evidence type="ECO:0000313" key="2">
    <source>
        <dbReference type="EMBL" id="HBQ50182.1"/>
    </source>
</evidence>
<protein>
    <submittedName>
        <fullName evidence="2">Uncharacterized protein</fullName>
    </submittedName>
</protein>